<feature type="transmembrane region" description="Helical" evidence="1">
    <location>
        <begin position="140"/>
        <end position="164"/>
    </location>
</feature>
<comment type="caution">
    <text evidence="2">The sequence shown here is derived from an EMBL/GenBank/DDBJ whole genome shotgun (WGS) entry which is preliminary data.</text>
</comment>
<reference evidence="2 3" key="1">
    <citation type="submission" date="2018-05" db="EMBL/GenBank/DDBJ databases">
        <title>Genomic Encyclopedia of Type Strains, Phase IV (KMG-V): Genome sequencing to study the core and pangenomes of soil and plant-associated prokaryotes.</title>
        <authorList>
            <person name="Whitman W."/>
        </authorList>
    </citation>
    <scope>NUCLEOTIDE SEQUENCE [LARGE SCALE GENOMIC DNA]</scope>
    <source>
        <strain evidence="2 3">SCZa-39</strain>
    </source>
</reference>
<keyword evidence="1" id="KW-0812">Transmembrane</keyword>
<protein>
    <recommendedName>
        <fullName evidence="4">DUF4386 domain-containing protein</fullName>
    </recommendedName>
</protein>
<feature type="transmembrane region" description="Helical" evidence="1">
    <location>
        <begin position="61"/>
        <end position="85"/>
    </location>
</feature>
<dbReference type="EMBL" id="QEOB01000017">
    <property type="protein sequence ID" value="PVX75715.1"/>
    <property type="molecule type" value="Genomic_DNA"/>
</dbReference>
<gene>
    <name evidence="2" type="ORF">C7402_117127</name>
</gene>
<accession>A0ABX5KED0</accession>
<feature type="transmembrane region" description="Helical" evidence="1">
    <location>
        <begin position="17"/>
        <end position="41"/>
    </location>
</feature>
<keyword evidence="1" id="KW-0472">Membrane</keyword>
<sequence>MAELSIRLSTSPRAQRLLIWWGVAFAVIFALAWGFLIRLLPLPAATWPPEQVAAFYQANTIPIRIGATICSWTGAFMVPIAMVVCVQMSKLETGWPIWSVLQLVGGALMSMFLVFPPILWGAAAFHPDRAAYATALIHDLANLTLVTTDQYFIFQMVPIGWLALKAGTARNGAFPRWFGFLTIWIAIIFEAGAFAFIPRTGPFAWNGLFVFWFPLVGFGIWISVKCTLCLKAITRQERQCG</sequence>
<feature type="transmembrane region" description="Helical" evidence="1">
    <location>
        <begin position="97"/>
        <end position="120"/>
    </location>
</feature>
<organism evidence="2 3">
    <name type="scientific">Paraburkholderia unamae</name>
    <dbReference type="NCBI Taxonomy" id="219649"/>
    <lineage>
        <taxon>Bacteria</taxon>
        <taxon>Pseudomonadati</taxon>
        <taxon>Pseudomonadota</taxon>
        <taxon>Betaproteobacteria</taxon>
        <taxon>Burkholderiales</taxon>
        <taxon>Burkholderiaceae</taxon>
        <taxon>Paraburkholderia</taxon>
    </lineage>
</organism>
<feature type="transmembrane region" description="Helical" evidence="1">
    <location>
        <begin position="176"/>
        <end position="197"/>
    </location>
</feature>
<keyword evidence="3" id="KW-1185">Reference proteome</keyword>
<feature type="transmembrane region" description="Helical" evidence="1">
    <location>
        <begin position="203"/>
        <end position="224"/>
    </location>
</feature>
<evidence type="ECO:0000313" key="2">
    <source>
        <dbReference type="EMBL" id="PVX75715.1"/>
    </source>
</evidence>
<evidence type="ECO:0000256" key="1">
    <source>
        <dbReference type="SAM" id="Phobius"/>
    </source>
</evidence>
<name>A0ABX5KED0_9BURK</name>
<proteinExistence type="predicted"/>
<dbReference type="Proteomes" id="UP000245712">
    <property type="component" value="Unassembled WGS sequence"/>
</dbReference>
<dbReference type="RefSeq" id="WP_116613386.1">
    <property type="nucleotide sequence ID" value="NZ_QEOB01000017.1"/>
</dbReference>
<evidence type="ECO:0000313" key="3">
    <source>
        <dbReference type="Proteomes" id="UP000245712"/>
    </source>
</evidence>
<keyword evidence="1" id="KW-1133">Transmembrane helix</keyword>
<evidence type="ECO:0008006" key="4">
    <source>
        <dbReference type="Google" id="ProtNLM"/>
    </source>
</evidence>